<feature type="transmembrane region" description="Helical" evidence="1">
    <location>
        <begin position="185"/>
        <end position="203"/>
    </location>
</feature>
<evidence type="ECO:0000256" key="1">
    <source>
        <dbReference type="SAM" id="Phobius"/>
    </source>
</evidence>
<comment type="caution">
    <text evidence="2">The sequence shown here is derived from an EMBL/GenBank/DDBJ whole genome shotgun (WGS) entry which is preliminary data.</text>
</comment>
<sequence length="432" mass="47063">MSIVARMEASARILALVKLANVGLVLIWGFAVTFVFVRALPLAEFQSFLLLVAFGNFTVSAEFGLTSIIYARLRRHWLGDGEGDIGAFRLEEMGVLFLFLGLIVAGGTLILLVTLAAGWIGTTMPLLFILFFLSACLNLPALLAKRALAAVDGNFLWEALDCGRRVITIGLLLAILAGLDPRLSLALQLVVSILVIGWAIAHVHRRLSMKSRHWIAFRVGGGHVRAHYLRDIGASAAFTVSDIIAYNAPYFTIALATSDARPMLLFDFFFKMSRSLSMLVRALVEAALPRITRAYHAGDKVRLRQLLGRALGAAMLFALALSAVLLSVGDWLFAILFDGRASIDRADLVLIVVALLALALLCVSVYVQAALGRFFHLLSRSLPFLAGSLLSVPLARLLWPERFDLAFLGLYALTLLLAAALHAVSLRRLVRS</sequence>
<protein>
    <recommendedName>
        <fullName evidence="4">Polysaccharide biosynthesis protein</fullName>
    </recommendedName>
</protein>
<organism evidence="2 3">
    <name type="scientific">Sphingobium indicum BiD32</name>
    <dbReference type="NCBI Taxonomy" id="1301087"/>
    <lineage>
        <taxon>Bacteria</taxon>
        <taxon>Pseudomonadati</taxon>
        <taxon>Pseudomonadota</taxon>
        <taxon>Alphaproteobacteria</taxon>
        <taxon>Sphingomonadales</taxon>
        <taxon>Sphingomonadaceae</taxon>
        <taxon>Sphingobium</taxon>
    </lineage>
</organism>
<feature type="transmembrane region" description="Helical" evidence="1">
    <location>
        <begin position="381"/>
        <end position="399"/>
    </location>
</feature>
<accession>N1MGZ4</accession>
<dbReference type="AlphaFoldDB" id="N1MGZ4"/>
<dbReference type="Proteomes" id="UP000013201">
    <property type="component" value="Unassembled WGS sequence"/>
</dbReference>
<reference evidence="3" key="2">
    <citation type="submission" date="2013-04" db="EMBL/GenBank/DDBJ databases">
        <title>Bisphenol A degrading Sphingobium sp. strain BiD32.</title>
        <authorList>
            <person name="Nielsen J.L."/>
            <person name="Zhou N.A."/>
            <person name="Kjeldal H."/>
        </authorList>
    </citation>
    <scope>NUCLEOTIDE SEQUENCE [LARGE SCALE GENOMIC DNA]</scope>
    <source>
        <strain evidence="3">BiD32</strain>
    </source>
</reference>
<keyword evidence="1" id="KW-1133">Transmembrane helix</keyword>
<feature type="transmembrane region" description="Helical" evidence="1">
    <location>
        <begin position="155"/>
        <end position="179"/>
    </location>
</feature>
<keyword evidence="1" id="KW-0812">Transmembrane</keyword>
<evidence type="ECO:0000313" key="2">
    <source>
        <dbReference type="EMBL" id="CCW16196.1"/>
    </source>
</evidence>
<keyword evidence="3" id="KW-1185">Reference proteome</keyword>
<proteinExistence type="predicted"/>
<feature type="transmembrane region" description="Helical" evidence="1">
    <location>
        <begin position="405"/>
        <end position="426"/>
    </location>
</feature>
<feature type="transmembrane region" description="Helical" evidence="1">
    <location>
        <begin position="310"/>
        <end position="336"/>
    </location>
</feature>
<feature type="transmembrane region" description="Helical" evidence="1">
    <location>
        <begin position="94"/>
        <end position="120"/>
    </location>
</feature>
<evidence type="ECO:0000313" key="3">
    <source>
        <dbReference type="Proteomes" id="UP000013201"/>
    </source>
</evidence>
<gene>
    <name evidence="2" type="ORF">EBBID32_5280</name>
</gene>
<feature type="transmembrane region" description="Helical" evidence="1">
    <location>
        <begin position="48"/>
        <end position="73"/>
    </location>
</feature>
<feature type="transmembrane region" description="Helical" evidence="1">
    <location>
        <begin position="348"/>
        <end position="369"/>
    </location>
</feature>
<name>N1MGZ4_9SPHN</name>
<dbReference type="EMBL" id="CAVK010000024">
    <property type="protein sequence ID" value="CCW16196.1"/>
    <property type="molecule type" value="Genomic_DNA"/>
</dbReference>
<evidence type="ECO:0008006" key="4">
    <source>
        <dbReference type="Google" id="ProtNLM"/>
    </source>
</evidence>
<feature type="transmembrane region" description="Helical" evidence="1">
    <location>
        <begin position="126"/>
        <end position="143"/>
    </location>
</feature>
<keyword evidence="1" id="KW-0472">Membrane</keyword>
<reference evidence="2 3" key="1">
    <citation type="submission" date="2013-03" db="EMBL/GenBank/DDBJ databases">
        <authorList>
            <person name="Le V."/>
        </authorList>
    </citation>
    <scope>NUCLEOTIDE SEQUENCE [LARGE SCALE GENOMIC DNA]</scope>
    <source>
        <strain evidence="2 3">BiD32</strain>
    </source>
</reference>
<feature type="transmembrane region" description="Helical" evidence="1">
    <location>
        <begin position="12"/>
        <end position="36"/>
    </location>
</feature>